<proteinExistence type="predicted"/>
<protein>
    <submittedName>
        <fullName evidence="1">Uncharacterized protein</fullName>
    </submittedName>
</protein>
<gene>
    <name evidence="1" type="ORF">WJX84_011266</name>
</gene>
<keyword evidence="2" id="KW-1185">Reference proteome</keyword>
<dbReference type="AlphaFoldDB" id="A0AAW1SNS9"/>
<reference evidence="1 2" key="1">
    <citation type="journal article" date="2024" name="Nat. Commun.">
        <title>Phylogenomics reveals the evolutionary origins of lichenization in chlorophyte algae.</title>
        <authorList>
            <person name="Puginier C."/>
            <person name="Libourel C."/>
            <person name="Otte J."/>
            <person name="Skaloud P."/>
            <person name="Haon M."/>
            <person name="Grisel S."/>
            <person name="Petersen M."/>
            <person name="Berrin J.G."/>
            <person name="Delaux P.M."/>
            <person name="Dal Grande F."/>
            <person name="Keller J."/>
        </authorList>
    </citation>
    <scope>NUCLEOTIDE SEQUENCE [LARGE SCALE GENOMIC DNA]</scope>
    <source>
        <strain evidence="1 2">SAG 2523</strain>
    </source>
</reference>
<comment type="caution">
    <text evidence="1">The sequence shown here is derived from an EMBL/GenBank/DDBJ whole genome shotgun (WGS) entry which is preliminary data.</text>
</comment>
<name>A0AAW1SNS9_9CHLO</name>
<evidence type="ECO:0000313" key="2">
    <source>
        <dbReference type="Proteomes" id="UP001485043"/>
    </source>
</evidence>
<sequence>MDVIAVKMAMLVSTQDVTHQKELEIKLEAAKVNLLRPDSRRLTLSYRPSFSNHVIEQKASLIICWTTSCRAECRKWAS</sequence>
<organism evidence="1 2">
    <name type="scientific">Apatococcus fuscideae</name>
    <dbReference type="NCBI Taxonomy" id="2026836"/>
    <lineage>
        <taxon>Eukaryota</taxon>
        <taxon>Viridiplantae</taxon>
        <taxon>Chlorophyta</taxon>
        <taxon>core chlorophytes</taxon>
        <taxon>Trebouxiophyceae</taxon>
        <taxon>Chlorellales</taxon>
        <taxon>Chlorellaceae</taxon>
        <taxon>Apatococcus</taxon>
    </lineage>
</organism>
<accession>A0AAW1SNS9</accession>
<dbReference type="Proteomes" id="UP001485043">
    <property type="component" value="Unassembled WGS sequence"/>
</dbReference>
<dbReference type="EMBL" id="JALJOV010001278">
    <property type="protein sequence ID" value="KAK9850633.1"/>
    <property type="molecule type" value="Genomic_DNA"/>
</dbReference>
<evidence type="ECO:0000313" key="1">
    <source>
        <dbReference type="EMBL" id="KAK9850633.1"/>
    </source>
</evidence>